<name>A0AAN9XCY3_PSOTE</name>
<organism evidence="1 2">
    <name type="scientific">Psophocarpus tetragonolobus</name>
    <name type="common">Winged bean</name>
    <name type="synonym">Dolichos tetragonolobus</name>
    <dbReference type="NCBI Taxonomy" id="3891"/>
    <lineage>
        <taxon>Eukaryota</taxon>
        <taxon>Viridiplantae</taxon>
        <taxon>Streptophyta</taxon>
        <taxon>Embryophyta</taxon>
        <taxon>Tracheophyta</taxon>
        <taxon>Spermatophyta</taxon>
        <taxon>Magnoliopsida</taxon>
        <taxon>eudicotyledons</taxon>
        <taxon>Gunneridae</taxon>
        <taxon>Pentapetalae</taxon>
        <taxon>rosids</taxon>
        <taxon>fabids</taxon>
        <taxon>Fabales</taxon>
        <taxon>Fabaceae</taxon>
        <taxon>Papilionoideae</taxon>
        <taxon>50 kb inversion clade</taxon>
        <taxon>NPAAA clade</taxon>
        <taxon>indigoferoid/millettioid clade</taxon>
        <taxon>Phaseoleae</taxon>
        <taxon>Psophocarpus</taxon>
    </lineage>
</organism>
<evidence type="ECO:0000313" key="2">
    <source>
        <dbReference type="Proteomes" id="UP001386955"/>
    </source>
</evidence>
<dbReference type="AlphaFoldDB" id="A0AAN9XCY3"/>
<protein>
    <submittedName>
        <fullName evidence="1">Uncharacterized protein</fullName>
    </submittedName>
</protein>
<reference evidence="1 2" key="1">
    <citation type="submission" date="2024-01" db="EMBL/GenBank/DDBJ databases">
        <title>The genomes of 5 underutilized Papilionoideae crops provide insights into root nodulation and disease resistanc.</title>
        <authorList>
            <person name="Jiang F."/>
        </authorList>
    </citation>
    <scope>NUCLEOTIDE SEQUENCE [LARGE SCALE GENOMIC DNA]</scope>
    <source>
        <strain evidence="1">DUOXIRENSHENG_FW03</strain>
        <tissue evidence="1">Leaves</tissue>
    </source>
</reference>
<comment type="caution">
    <text evidence="1">The sequence shown here is derived from an EMBL/GenBank/DDBJ whole genome shotgun (WGS) entry which is preliminary data.</text>
</comment>
<dbReference type="EMBL" id="JAYMYS010000007">
    <property type="protein sequence ID" value="KAK7387359.1"/>
    <property type="molecule type" value="Genomic_DNA"/>
</dbReference>
<proteinExistence type="predicted"/>
<keyword evidence="2" id="KW-1185">Reference proteome</keyword>
<dbReference type="Proteomes" id="UP001386955">
    <property type="component" value="Unassembled WGS sequence"/>
</dbReference>
<accession>A0AAN9XCY3</accession>
<evidence type="ECO:0000313" key="1">
    <source>
        <dbReference type="EMBL" id="KAK7387359.1"/>
    </source>
</evidence>
<gene>
    <name evidence="1" type="ORF">VNO78_28100</name>
</gene>
<sequence>MFSLSQIKINHVLYLCRCFHTNALYTIFPYQCLVPNIFSYQRLVSFENQQNRMINLYVKHSFALSVINS</sequence>